<name>F1TGC0_9FIRM</name>
<dbReference type="PANTHER" id="PTHR43792">
    <property type="entry name" value="GNAT FAMILY, PUTATIVE (AFU_ORTHOLOGUE AFUA_3G00765)-RELATED-RELATED"/>
    <property type="match status" value="1"/>
</dbReference>
<dbReference type="Proteomes" id="UP000003860">
    <property type="component" value="Unassembled WGS sequence"/>
</dbReference>
<dbReference type="EC" id="2.3.1.128" evidence="5"/>
<dbReference type="InterPro" id="IPR051531">
    <property type="entry name" value="N-acetyltransferase"/>
</dbReference>
<keyword evidence="1 5" id="KW-0808">Transferase</keyword>
<dbReference type="Gene3D" id="3.40.630.30">
    <property type="match status" value="1"/>
</dbReference>
<feature type="domain" description="N-acetyltransferase" evidence="4">
    <location>
        <begin position="10"/>
        <end position="181"/>
    </location>
</feature>
<dbReference type="RefSeq" id="WP_004621193.1">
    <property type="nucleotide sequence ID" value="NZ_ACXX02000013.1"/>
</dbReference>
<organism evidence="5 6">
    <name type="scientific">Ruminiclostridium papyrosolvens DSM 2782</name>
    <dbReference type="NCBI Taxonomy" id="588581"/>
    <lineage>
        <taxon>Bacteria</taxon>
        <taxon>Bacillati</taxon>
        <taxon>Bacillota</taxon>
        <taxon>Clostridia</taxon>
        <taxon>Eubacteriales</taxon>
        <taxon>Oscillospiraceae</taxon>
        <taxon>Ruminiclostridium</taxon>
    </lineage>
</organism>
<dbReference type="GO" id="GO:0005737">
    <property type="term" value="C:cytoplasm"/>
    <property type="evidence" value="ECO:0007669"/>
    <property type="project" value="TreeGrafter"/>
</dbReference>
<keyword evidence="2 5" id="KW-0012">Acyltransferase</keyword>
<evidence type="ECO:0000259" key="4">
    <source>
        <dbReference type="PROSITE" id="PS51186"/>
    </source>
</evidence>
<dbReference type="EMBL" id="ACXX02000013">
    <property type="protein sequence ID" value="EGD46485.1"/>
    <property type="molecule type" value="Genomic_DNA"/>
</dbReference>
<keyword evidence="6" id="KW-1185">Reference proteome</keyword>
<reference evidence="5" key="2">
    <citation type="submission" date="2011-01" db="EMBL/GenBank/DDBJ databases">
        <title>The Non-contiguous Finished genome of Clostridium papyrosolvens.</title>
        <authorList>
            <person name="Lucas S."/>
            <person name="Copeland A."/>
            <person name="Lapidus A."/>
            <person name="Cheng J.-F."/>
            <person name="Goodwin L."/>
            <person name="Pitluck S."/>
            <person name="Misra M."/>
            <person name="Chertkov O."/>
            <person name="Detter J.C."/>
            <person name="Han C."/>
            <person name="Tapia R."/>
            <person name="Land M."/>
            <person name="Hauser L."/>
            <person name="Kyrpides N."/>
            <person name="Ivanova N."/>
            <person name="Pagani I."/>
            <person name="Mouttaki H."/>
            <person name="He Z."/>
            <person name="Zhou J."/>
            <person name="Hemme C.L."/>
            <person name="Woyke T."/>
        </authorList>
    </citation>
    <scope>NUCLEOTIDE SEQUENCE [LARGE SCALE GENOMIC DNA]</scope>
    <source>
        <strain evidence="5">DSM 2782</strain>
    </source>
</reference>
<accession>F1TGC0</accession>
<protein>
    <submittedName>
        <fullName evidence="5">Ribosomal-protein-alanine N-acetyltransferase</fullName>
        <ecNumber evidence="5">2.3.1.128</ecNumber>
    </submittedName>
</protein>
<evidence type="ECO:0000256" key="2">
    <source>
        <dbReference type="ARBA" id="ARBA00023315"/>
    </source>
</evidence>
<sequence length="183" mass="21666">MQTIYFTDRLILKVLDETYANQVLDYYLRNRDFLLEWEPKREEEFYTISHHEENLKNEYEQINQNKSLRLWIYKIDDPSRTIGNIGFSNIIKGAFLSCFLGYGLDKDEINKGYITEALKKGIDIIFSEYGLHRIEANIMPRNLRSLKVVSNLGFNYEGVSNSYLKINGKWEDHIHMVLLNENV</sequence>
<proteinExistence type="inferred from homology"/>
<reference evidence="5" key="1">
    <citation type="submission" date="2009-07" db="EMBL/GenBank/DDBJ databases">
        <authorList>
            <consortium name="US DOE Joint Genome Institute (JGI-PGF)"/>
            <person name="Lucas S."/>
            <person name="Copeland A."/>
            <person name="Lapidus A."/>
            <person name="Glavina del Rio T."/>
            <person name="Tice H."/>
            <person name="Bruce D."/>
            <person name="Goodwin L."/>
            <person name="Pitluck S."/>
            <person name="Larimer F."/>
            <person name="Land M.L."/>
            <person name="Mouttaki H."/>
            <person name="He Z."/>
            <person name="Zhou J."/>
            <person name="Hemme C.L."/>
        </authorList>
    </citation>
    <scope>NUCLEOTIDE SEQUENCE</scope>
    <source>
        <strain evidence="5">DSM 2782</strain>
    </source>
</reference>
<dbReference type="AlphaFoldDB" id="F1TGC0"/>
<dbReference type="STRING" id="588581.Cpap_0738"/>
<evidence type="ECO:0000256" key="1">
    <source>
        <dbReference type="ARBA" id="ARBA00022679"/>
    </source>
</evidence>
<dbReference type="SUPFAM" id="SSF55729">
    <property type="entry name" value="Acyl-CoA N-acyltransferases (Nat)"/>
    <property type="match status" value="1"/>
</dbReference>
<dbReference type="PANTHER" id="PTHR43792:SF8">
    <property type="entry name" value="[RIBOSOMAL PROTEIN US5]-ALANINE N-ACETYLTRANSFERASE"/>
    <property type="match status" value="1"/>
</dbReference>
<dbReference type="InterPro" id="IPR000182">
    <property type="entry name" value="GNAT_dom"/>
</dbReference>
<dbReference type="Pfam" id="PF13302">
    <property type="entry name" value="Acetyltransf_3"/>
    <property type="match status" value="1"/>
</dbReference>
<dbReference type="eggNOG" id="COG1670">
    <property type="taxonomic scope" value="Bacteria"/>
</dbReference>
<dbReference type="InterPro" id="IPR016181">
    <property type="entry name" value="Acyl_CoA_acyltransferase"/>
</dbReference>
<evidence type="ECO:0000313" key="6">
    <source>
        <dbReference type="Proteomes" id="UP000003860"/>
    </source>
</evidence>
<dbReference type="OrthoDB" id="9795206at2"/>
<evidence type="ECO:0000313" key="5">
    <source>
        <dbReference type="EMBL" id="EGD46485.1"/>
    </source>
</evidence>
<comment type="caution">
    <text evidence="5">The sequence shown here is derived from an EMBL/GenBank/DDBJ whole genome shotgun (WGS) entry which is preliminary data.</text>
</comment>
<comment type="similarity">
    <text evidence="3">Belongs to the acetyltransferase family. RimJ subfamily.</text>
</comment>
<gene>
    <name evidence="5" type="ORF">Cpap_0738</name>
</gene>
<evidence type="ECO:0000256" key="3">
    <source>
        <dbReference type="ARBA" id="ARBA00038502"/>
    </source>
</evidence>
<dbReference type="PROSITE" id="PS51186">
    <property type="entry name" value="GNAT"/>
    <property type="match status" value="1"/>
</dbReference>
<dbReference type="GO" id="GO:0008999">
    <property type="term" value="F:protein-N-terminal-alanine acetyltransferase activity"/>
    <property type="evidence" value="ECO:0007669"/>
    <property type="project" value="TreeGrafter"/>
</dbReference>